<comment type="caution">
    <text evidence="1">The sequence shown here is derived from an EMBL/GenBank/DDBJ whole genome shotgun (WGS) entry which is preliminary data.</text>
</comment>
<evidence type="ECO:0000313" key="2">
    <source>
        <dbReference type="Proteomes" id="UP000679691"/>
    </source>
</evidence>
<sequence>MNYLTLFSSILLLVSCQNQPAQKLENLDKKSAREVTLTTVTKGDSVLHITKQKIWYNGEQIAEQNDTLITADKPSTWGGTDTTSLRQVPIYVTVQ</sequence>
<organism evidence="1 2">
    <name type="scientific">Rhinopithecimicrobium faecis</name>
    <dbReference type="NCBI Taxonomy" id="2820698"/>
    <lineage>
        <taxon>Bacteria</taxon>
        <taxon>Pseudomonadati</taxon>
        <taxon>Bacteroidota</taxon>
        <taxon>Sphingobacteriia</taxon>
        <taxon>Sphingobacteriales</taxon>
        <taxon>Sphingobacteriaceae</taxon>
        <taxon>Rhinopithecimicrobium</taxon>
    </lineage>
</organism>
<keyword evidence="2" id="KW-1185">Reference proteome</keyword>
<dbReference type="AlphaFoldDB" id="A0A8T4HEE8"/>
<dbReference type="Proteomes" id="UP000679691">
    <property type="component" value="Unassembled WGS sequence"/>
</dbReference>
<dbReference type="RefSeq" id="WP_353547220.1">
    <property type="nucleotide sequence ID" value="NZ_JAGKSB010000009.1"/>
</dbReference>
<protein>
    <submittedName>
        <fullName evidence="1">Uncharacterized protein</fullName>
    </submittedName>
</protein>
<gene>
    <name evidence="1" type="ORF">J5U18_09105</name>
</gene>
<dbReference type="EMBL" id="JAGKSB010000009">
    <property type="protein sequence ID" value="MBP3943718.1"/>
    <property type="molecule type" value="Genomic_DNA"/>
</dbReference>
<name>A0A8T4HEE8_9SPHI</name>
<evidence type="ECO:0000313" key="1">
    <source>
        <dbReference type="EMBL" id="MBP3943718.1"/>
    </source>
</evidence>
<reference evidence="1" key="1">
    <citation type="submission" date="2021-03" db="EMBL/GenBank/DDBJ databases">
        <authorList>
            <person name="Lu T."/>
            <person name="Wang Q."/>
            <person name="Han X."/>
        </authorList>
    </citation>
    <scope>NUCLEOTIDE SEQUENCE</scope>
    <source>
        <strain evidence="1">WQ 2009</strain>
    </source>
</reference>
<accession>A0A8T4HEE8</accession>
<proteinExistence type="predicted"/>